<gene>
    <name evidence="1" type="ORF">INT47_007335</name>
</gene>
<comment type="caution">
    <text evidence="1">The sequence shown here is derived from an EMBL/GenBank/DDBJ whole genome shotgun (WGS) entry which is preliminary data.</text>
</comment>
<dbReference type="AlphaFoldDB" id="A0A8H7R862"/>
<organism evidence="1 2">
    <name type="scientific">Mucor saturninus</name>
    <dbReference type="NCBI Taxonomy" id="64648"/>
    <lineage>
        <taxon>Eukaryota</taxon>
        <taxon>Fungi</taxon>
        <taxon>Fungi incertae sedis</taxon>
        <taxon>Mucoromycota</taxon>
        <taxon>Mucoromycotina</taxon>
        <taxon>Mucoromycetes</taxon>
        <taxon>Mucorales</taxon>
        <taxon>Mucorineae</taxon>
        <taxon>Mucoraceae</taxon>
        <taxon>Mucor</taxon>
    </lineage>
</organism>
<sequence>MMNKSEHRNRGHVCKHKYTYFNTIVSASENSYRQIVEEPDEGDHYFDSCDEDFDDIYEFPVDVDNEPASEFNNEEMDSSNATPRLFKSLPDFTPNQRYHPNQGWKWKDSCHFQSPMVLKEMSKTGNDFWIGDVVRGANHQHNYILDRLYTVNDQVFASAFLMEFFPNGNSAAISSEKVDIPLCNIMFYMSIIQLLNLCEQQLCSKLTSNDVHGNRNGQAIDDLLKLEKGLVMLSDKKTCSFCYWQFDPNQPLAFVHPDKLVRSNLVHLPNRGRVTNQGAIQGPGVSNNWSDLGFKMTGAEELLKLEAVDLSKDLPVENLHTLLLGMTKYCFKIAHDHFLNDGQLEKLTELSRNYNSKALHRNLTSSLSAYRSYLDPNMFAENNDSFVSMYQCFNNSSLFTSLVYMEKIDNFNYYKHILNNTVSETIRSMDNLHHTTVSRRRTEVERFAGGPHTETERCEQQHKFMRELLCYTNRRNGGRDVDIRFAEEYMLRHISQGGLFVKDTSSPFWESCVVGLAGVSRNTNSSKTSGLTLGKIVSQANDKRLLVEAYDFVANAAIPEDPQTCICERCLVDAAENVVVQRSSVDDFAIDDHDQSAIILVLDMSQRPLIHIPDYESWMFLSINKSKFGSYWLLLNTDWDLKKLAGP</sequence>
<evidence type="ECO:0000313" key="2">
    <source>
        <dbReference type="Proteomes" id="UP000603453"/>
    </source>
</evidence>
<reference evidence="1" key="1">
    <citation type="submission" date="2020-12" db="EMBL/GenBank/DDBJ databases">
        <title>Metabolic potential, ecology and presence of endohyphal bacteria is reflected in genomic diversity of Mucoromycotina.</title>
        <authorList>
            <person name="Muszewska A."/>
            <person name="Okrasinska A."/>
            <person name="Steczkiewicz K."/>
            <person name="Drgas O."/>
            <person name="Orlowska M."/>
            <person name="Perlinska-Lenart U."/>
            <person name="Aleksandrzak-Piekarczyk T."/>
            <person name="Szatraj K."/>
            <person name="Zielenkiewicz U."/>
            <person name="Pilsyk S."/>
            <person name="Malc E."/>
            <person name="Mieczkowski P."/>
            <person name="Kruszewska J.S."/>
            <person name="Biernat P."/>
            <person name="Pawlowska J."/>
        </authorList>
    </citation>
    <scope>NUCLEOTIDE SEQUENCE</scope>
    <source>
        <strain evidence="1">WA0000017839</strain>
    </source>
</reference>
<accession>A0A8H7R862</accession>
<proteinExistence type="predicted"/>
<dbReference type="OrthoDB" id="2506088at2759"/>
<dbReference type="EMBL" id="JAEPRD010000031">
    <property type="protein sequence ID" value="KAG2206321.1"/>
    <property type="molecule type" value="Genomic_DNA"/>
</dbReference>
<evidence type="ECO:0000313" key="1">
    <source>
        <dbReference type="EMBL" id="KAG2206321.1"/>
    </source>
</evidence>
<keyword evidence="2" id="KW-1185">Reference proteome</keyword>
<protein>
    <submittedName>
        <fullName evidence="1">Uncharacterized protein</fullName>
    </submittedName>
</protein>
<name>A0A8H7R862_9FUNG</name>
<dbReference type="Proteomes" id="UP000603453">
    <property type="component" value="Unassembled WGS sequence"/>
</dbReference>